<gene>
    <name evidence="2" type="ORF">APAL1065_LOCUS23847</name>
</gene>
<feature type="compositionally biased region" description="Low complexity" evidence="1">
    <location>
        <begin position="191"/>
        <end position="200"/>
    </location>
</feature>
<feature type="region of interest" description="Disordered" evidence="1">
    <location>
        <begin position="1"/>
        <end position="73"/>
    </location>
</feature>
<evidence type="ECO:0000256" key="1">
    <source>
        <dbReference type="SAM" id="MobiDB-lite"/>
    </source>
</evidence>
<proteinExistence type="predicted"/>
<name>A0A7S2YPU0_9STRA</name>
<feature type="compositionally biased region" description="Basic residues" evidence="1">
    <location>
        <begin position="55"/>
        <end position="69"/>
    </location>
</feature>
<feature type="region of interest" description="Disordered" evidence="1">
    <location>
        <begin position="240"/>
        <end position="278"/>
    </location>
</feature>
<feature type="region of interest" description="Disordered" evidence="1">
    <location>
        <begin position="297"/>
        <end position="329"/>
    </location>
</feature>
<feature type="compositionally biased region" description="Basic residues" evidence="1">
    <location>
        <begin position="1"/>
        <end position="10"/>
    </location>
</feature>
<reference evidence="2" key="1">
    <citation type="submission" date="2021-01" db="EMBL/GenBank/DDBJ databases">
        <authorList>
            <person name="Corre E."/>
            <person name="Pelletier E."/>
            <person name="Niang G."/>
            <person name="Scheremetjew M."/>
            <person name="Finn R."/>
            <person name="Kale V."/>
            <person name="Holt S."/>
            <person name="Cochrane G."/>
            <person name="Meng A."/>
            <person name="Brown T."/>
            <person name="Cohen L."/>
        </authorList>
    </citation>
    <scope>NUCLEOTIDE SEQUENCE</scope>
    <source>
        <strain evidence="2">CCMP125</strain>
    </source>
</reference>
<accession>A0A7S2YPU0</accession>
<feature type="region of interest" description="Disordered" evidence="1">
    <location>
        <begin position="169"/>
        <end position="209"/>
    </location>
</feature>
<evidence type="ECO:0000313" key="2">
    <source>
        <dbReference type="EMBL" id="CAD9988461.1"/>
    </source>
</evidence>
<dbReference type="EMBL" id="HBHT01035468">
    <property type="protein sequence ID" value="CAD9988461.1"/>
    <property type="molecule type" value="Transcribed_RNA"/>
</dbReference>
<sequence>MFRRSSKRSSSRSGDDDVSVLSTTSSVKSSNSFLSIRSLPVTSRDESAVFNPLRLGRRNKGQSRPRNKNRLLAGRKDLPHAEIVVTTTTTKQKSAKDARADDLARMFEKYEEIAGQEEEDDYDVCSTVSGASRGAYSVMSNGGDYSSASAMSARERMIANSLKAQQQRFASVSSQSEAGGVARDRMRVRKAQQQQQQLAQPPSKPGNASALQVFLAREEEKAKQSQRNLRYQQDYGDVDIRSTSSYGGKSSHVDRSSAMRRGSSNGKSKNAVEKFGKRRSLDLVTGQLQPQRQTKLYSASGLPEERGVNMNGPKDGNRTPHLLRLRTRG</sequence>
<organism evidence="2">
    <name type="scientific">Entomoneis paludosa</name>
    <dbReference type="NCBI Taxonomy" id="265537"/>
    <lineage>
        <taxon>Eukaryota</taxon>
        <taxon>Sar</taxon>
        <taxon>Stramenopiles</taxon>
        <taxon>Ochrophyta</taxon>
        <taxon>Bacillariophyta</taxon>
        <taxon>Bacillariophyceae</taxon>
        <taxon>Bacillariophycidae</taxon>
        <taxon>Entomoneidaceae</taxon>
        <taxon>Entomoneis</taxon>
    </lineage>
</organism>
<protein>
    <submittedName>
        <fullName evidence="2">Uncharacterized protein</fullName>
    </submittedName>
</protein>
<feature type="compositionally biased region" description="Low complexity" evidence="1">
    <location>
        <begin position="19"/>
        <end position="35"/>
    </location>
</feature>
<dbReference type="AlphaFoldDB" id="A0A7S2YPU0"/>